<feature type="domain" description="RNA polymerase sigma-70 region 4" evidence="2">
    <location>
        <begin position="101"/>
        <end position="131"/>
    </location>
</feature>
<comment type="caution">
    <text evidence="3">The sequence shown here is derived from an EMBL/GenBank/DDBJ whole genome shotgun (WGS) entry which is preliminary data.</text>
</comment>
<keyword evidence="1" id="KW-0175">Coiled coil</keyword>
<accession>A0A1Q8Q243</accession>
<name>A0A1Q8Q243_9BACI</name>
<gene>
    <name evidence="3" type="ORF">BTO30_14955</name>
</gene>
<sequence>MEIMKNYADLVRQIDVIQLQIEMLQVDRDFWYGRNFGVEGRLPFTGRGAQEYGIQVAAENTDRINVKINKLQEQLDFCLQLKEEMDDSINALNGLAYRIARMRFIEDKSYQEIAKELGYSYGYIRKVVSKANKERHDQNSQSDPDYIQ</sequence>
<organism evidence="3 4">
    <name type="scientific">Domibacillus antri</name>
    <dbReference type="NCBI Taxonomy" id="1714264"/>
    <lineage>
        <taxon>Bacteria</taxon>
        <taxon>Bacillati</taxon>
        <taxon>Bacillota</taxon>
        <taxon>Bacilli</taxon>
        <taxon>Bacillales</taxon>
        <taxon>Bacillaceae</taxon>
        <taxon>Domibacillus</taxon>
    </lineage>
</organism>
<dbReference type="InterPro" id="IPR013324">
    <property type="entry name" value="RNA_pol_sigma_r3/r4-like"/>
</dbReference>
<evidence type="ECO:0000256" key="1">
    <source>
        <dbReference type="SAM" id="Coils"/>
    </source>
</evidence>
<evidence type="ECO:0000313" key="3">
    <source>
        <dbReference type="EMBL" id="OLN21414.1"/>
    </source>
</evidence>
<dbReference type="GO" id="GO:0006352">
    <property type="term" value="P:DNA-templated transcription initiation"/>
    <property type="evidence" value="ECO:0007669"/>
    <property type="project" value="InterPro"/>
</dbReference>
<dbReference type="SUPFAM" id="SSF88659">
    <property type="entry name" value="Sigma3 and sigma4 domains of RNA polymerase sigma factors"/>
    <property type="match status" value="1"/>
</dbReference>
<reference evidence="3 4" key="1">
    <citation type="submission" date="2016-12" db="EMBL/GenBank/DDBJ databases">
        <title>Domibacillus antri genome sequencing.</title>
        <authorList>
            <person name="Verma A."/>
            <person name="Krishnamurthi S."/>
        </authorList>
    </citation>
    <scope>NUCLEOTIDE SEQUENCE [LARGE SCALE GENOMIC DNA]</scope>
    <source>
        <strain evidence="3 4">XD80</strain>
    </source>
</reference>
<dbReference type="EMBL" id="MSDU01000048">
    <property type="protein sequence ID" value="OLN21414.1"/>
    <property type="molecule type" value="Genomic_DNA"/>
</dbReference>
<keyword evidence="4" id="KW-1185">Reference proteome</keyword>
<dbReference type="Proteomes" id="UP000185568">
    <property type="component" value="Unassembled WGS sequence"/>
</dbReference>
<dbReference type="RefSeq" id="WP_075399510.1">
    <property type="nucleotide sequence ID" value="NZ_MSDU01000048.1"/>
</dbReference>
<dbReference type="AlphaFoldDB" id="A0A1Q8Q243"/>
<feature type="coiled-coil region" evidence="1">
    <location>
        <begin position="54"/>
        <end position="88"/>
    </location>
</feature>
<dbReference type="Gene3D" id="1.10.10.10">
    <property type="entry name" value="Winged helix-like DNA-binding domain superfamily/Winged helix DNA-binding domain"/>
    <property type="match status" value="1"/>
</dbReference>
<evidence type="ECO:0000313" key="4">
    <source>
        <dbReference type="Proteomes" id="UP000185568"/>
    </source>
</evidence>
<dbReference type="OrthoDB" id="1954586at2"/>
<dbReference type="InterPro" id="IPR007630">
    <property type="entry name" value="RNA_pol_sigma70_r4"/>
</dbReference>
<protein>
    <recommendedName>
        <fullName evidence="2">RNA polymerase sigma-70 region 4 domain-containing protein</fullName>
    </recommendedName>
</protein>
<evidence type="ECO:0000259" key="2">
    <source>
        <dbReference type="Pfam" id="PF04545"/>
    </source>
</evidence>
<dbReference type="Pfam" id="PF04545">
    <property type="entry name" value="Sigma70_r4"/>
    <property type="match status" value="1"/>
</dbReference>
<dbReference type="GO" id="GO:0003700">
    <property type="term" value="F:DNA-binding transcription factor activity"/>
    <property type="evidence" value="ECO:0007669"/>
    <property type="project" value="InterPro"/>
</dbReference>
<dbReference type="InterPro" id="IPR036388">
    <property type="entry name" value="WH-like_DNA-bd_sf"/>
</dbReference>
<proteinExistence type="predicted"/>